<dbReference type="GO" id="GO:0033550">
    <property type="term" value="F:MAP kinase tyrosine phosphatase activity"/>
    <property type="evidence" value="ECO:0007669"/>
    <property type="project" value="TreeGrafter"/>
</dbReference>
<evidence type="ECO:0000259" key="7">
    <source>
        <dbReference type="PROSITE" id="PS50056"/>
    </source>
</evidence>
<reference evidence="8" key="1">
    <citation type="submission" date="2025-08" db="UniProtKB">
        <authorList>
            <consortium name="Ensembl"/>
        </authorList>
    </citation>
    <scope>IDENTIFICATION</scope>
</reference>
<dbReference type="InterPro" id="IPR000387">
    <property type="entry name" value="Tyr_Pase_dom"/>
</dbReference>
<evidence type="ECO:0000256" key="1">
    <source>
        <dbReference type="ARBA" id="ARBA00008601"/>
    </source>
</evidence>
<dbReference type="AlphaFoldDB" id="A0A8P4KM83"/>
<name>A0A8P4KM83_DICLA</name>
<feature type="region of interest" description="Disordered" evidence="5">
    <location>
        <begin position="254"/>
        <end position="282"/>
    </location>
</feature>
<dbReference type="PROSITE" id="PS50054">
    <property type="entry name" value="TYR_PHOSPHATASE_DUAL"/>
    <property type="match status" value="1"/>
</dbReference>
<dbReference type="PANTHER" id="PTHR10159:SF516">
    <property type="entry name" value="DUAL SPECIFICITY PROTEIN PHOSPHATASE 16-LIKE"/>
    <property type="match status" value="1"/>
</dbReference>
<dbReference type="GeneTree" id="ENSGT00940000167194"/>
<feature type="compositionally biased region" description="Basic and acidic residues" evidence="5">
    <location>
        <begin position="324"/>
        <end position="334"/>
    </location>
</feature>
<dbReference type="InterPro" id="IPR020422">
    <property type="entry name" value="TYR_PHOSPHATASE_DUAL_dom"/>
</dbReference>
<feature type="compositionally biased region" description="Polar residues" evidence="5">
    <location>
        <begin position="307"/>
        <end position="322"/>
    </location>
</feature>
<evidence type="ECO:0000313" key="8">
    <source>
        <dbReference type="Ensembl" id="ENSDLAP00005081269.1"/>
    </source>
</evidence>
<dbReference type="PANTHER" id="PTHR10159">
    <property type="entry name" value="DUAL SPECIFICITY PROTEIN PHOSPHATASE"/>
    <property type="match status" value="1"/>
</dbReference>
<dbReference type="Gene3D" id="3.90.190.10">
    <property type="entry name" value="Protein tyrosine phosphatase superfamily"/>
    <property type="match status" value="1"/>
</dbReference>
<evidence type="ECO:0000256" key="2">
    <source>
        <dbReference type="ARBA" id="ARBA00013064"/>
    </source>
</evidence>
<dbReference type="CDD" id="cd14568">
    <property type="entry name" value="DSP_MKP_classIII"/>
    <property type="match status" value="1"/>
</dbReference>
<feature type="domain" description="Tyrosine specific protein phosphatases" evidence="7">
    <location>
        <begin position="71"/>
        <end position="135"/>
    </location>
</feature>
<dbReference type="GO" id="GO:0017017">
    <property type="term" value="F:MAP kinase tyrosine/serine/threonine phosphatase activity"/>
    <property type="evidence" value="ECO:0007669"/>
    <property type="project" value="TreeGrafter"/>
</dbReference>
<sequence length="407" mass="45256">MVWSRERESERPPLSVILPRLYLGAERDVTQDGLASLGISYVLNVSRCSPQPSFLPRSRYLRIPIDDSLWDDLLPWIPQALHFIDAAMSSGASVLVHCAAGISRSPALAVAYIMYSLGMDLDQAYRFVKDRRPSISPNFNFLGQLQHFQGTLSQKASGGDLLAQQLDNRLPFIGDSVNHNHIGHSMNYQADSVTSGSVEVKQAHTENFYHTDKTQQRHSHSDRNQQLSLSGKLRYLHLTLNQNHQQVQMLREIPAPSQSSSDLTGSEPVKPTAKPAQPQLPVGSASLLEKRKSLTLSLTPLGICPPSQASSQQAKAPFTSKTVHNREMRPRPEAKSNTVSYRQAEDTHDQQSPSHNKCSRAEVKEQSLLSPFSFTLNKLLGWGERVLLGGVFVHPVRMGQPALPYRC</sequence>
<dbReference type="SUPFAM" id="SSF52799">
    <property type="entry name" value="(Phosphotyrosine protein) phosphatases II"/>
    <property type="match status" value="1"/>
</dbReference>
<dbReference type="OMA" id="WDNLLPW"/>
<proteinExistence type="inferred from homology"/>
<dbReference type="PROSITE" id="PS00383">
    <property type="entry name" value="TYR_PHOSPHATASE_1"/>
    <property type="match status" value="1"/>
</dbReference>
<keyword evidence="4" id="KW-0904">Protein phosphatase</keyword>
<reference evidence="8" key="2">
    <citation type="submission" date="2025-09" db="UniProtKB">
        <authorList>
            <consortium name="Ensembl"/>
        </authorList>
    </citation>
    <scope>IDENTIFICATION</scope>
</reference>
<organism evidence="8 9">
    <name type="scientific">Dicentrarchus labrax</name>
    <name type="common">European seabass</name>
    <name type="synonym">Morone labrax</name>
    <dbReference type="NCBI Taxonomy" id="13489"/>
    <lineage>
        <taxon>Eukaryota</taxon>
        <taxon>Metazoa</taxon>
        <taxon>Chordata</taxon>
        <taxon>Craniata</taxon>
        <taxon>Vertebrata</taxon>
        <taxon>Euteleostomi</taxon>
        <taxon>Actinopterygii</taxon>
        <taxon>Neopterygii</taxon>
        <taxon>Teleostei</taxon>
        <taxon>Neoteleostei</taxon>
        <taxon>Acanthomorphata</taxon>
        <taxon>Eupercaria</taxon>
        <taxon>Moronidae</taxon>
        <taxon>Dicentrarchus</taxon>
    </lineage>
</organism>
<comment type="similarity">
    <text evidence="1">Belongs to the protein-tyrosine phosphatase family. Non-receptor class dual specificity subfamily.</text>
</comment>
<dbReference type="EC" id="3.1.3.48" evidence="2"/>
<dbReference type="SMART" id="SM00195">
    <property type="entry name" value="DSPc"/>
    <property type="match status" value="1"/>
</dbReference>
<dbReference type="GO" id="GO:0043409">
    <property type="term" value="P:negative regulation of MAPK cascade"/>
    <property type="evidence" value="ECO:0007669"/>
    <property type="project" value="TreeGrafter"/>
</dbReference>
<dbReference type="Ensembl" id="ENSDLAT00005072834.1">
    <property type="protein sequence ID" value="ENSDLAP00005081269.1"/>
    <property type="gene ID" value="ENSDLAG00005026800.1"/>
</dbReference>
<evidence type="ECO:0000259" key="6">
    <source>
        <dbReference type="PROSITE" id="PS50054"/>
    </source>
</evidence>
<dbReference type="InterPro" id="IPR016130">
    <property type="entry name" value="Tyr_Pase_AS"/>
</dbReference>
<evidence type="ECO:0000256" key="4">
    <source>
        <dbReference type="ARBA" id="ARBA00022912"/>
    </source>
</evidence>
<gene>
    <name evidence="8" type="primary">si:ch211-195b15.8</name>
</gene>
<dbReference type="Proteomes" id="UP000694389">
    <property type="component" value="Unassembled WGS sequence"/>
</dbReference>
<evidence type="ECO:0000313" key="9">
    <source>
        <dbReference type="Proteomes" id="UP000694389"/>
    </source>
</evidence>
<feature type="region of interest" description="Disordered" evidence="5">
    <location>
        <begin position="305"/>
        <end position="362"/>
    </location>
</feature>
<keyword evidence="9" id="KW-1185">Reference proteome</keyword>
<dbReference type="GeneID" id="127355777"/>
<dbReference type="OrthoDB" id="165342at2759"/>
<dbReference type="Pfam" id="PF00782">
    <property type="entry name" value="DSPc"/>
    <property type="match status" value="1"/>
</dbReference>
<evidence type="ECO:0000256" key="5">
    <source>
        <dbReference type="SAM" id="MobiDB-lite"/>
    </source>
</evidence>
<dbReference type="GO" id="GO:0005737">
    <property type="term" value="C:cytoplasm"/>
    <property type="evidence" value="ECO:0007669"/>
    <property type="project" value="TreeGrafter"/>
</dbReference>
<dbReference type="RefSeq" id="XP_051242939.1">
    <property type="nucleotide sequence ID" value="XM_051386979.1"/>
</dbReference>
<protein>
    <recommendedName>
        <fullName evidence="2">protein-tyrosine-phosphatase</fullName>
        <ecNumber evidence="2">3.1.3.48</ecNumber>
    </recommendedName>
</protein>
<evidence type="ECO:0000256" key="3">
    <source>
        <dbReference type="ARBA" id="ARBA00022801"/>
    </source>
</evidence>
<dbReference type="InterPro" id="IPR000340">
    <property type="entry name" value="Dual-sp_phosphatase_cat-dom"/>
</dbReference>
<dbReference type="PROSITE" id="PS50056">
    <property type="entry name" value="TYR_PHOSPHATASE_2"/>
    <property type="match status" value="1"/>
</dbReference>
<feature type="domain" description="Tyrosine-protein phosphatase" evidence="6">
    <location>
        <begin position="12"/>
        <end position="154"/>
    </location>
</feature>
<accession>A0A8P4KM83</accession>
<keyword evidence="3" id="KW-0378">Hydrolase</keyword>
<dbReference type="GO" id="GO:0008330">
    <property type="term" value="F:protein tyrosine/threonine phosphatase activity"/>
    <property type="evidence" value="ECO:0007669"/>
    <property type="project" value="TreeGrafter"/>
</dbReference>
<dbReference type="InterPro" id="IPR029021">
    <property type="entry name" value="Prot-tyrosine_phosphatase-like"/>
</dbReference>